<dbReference type="InterPro" id="IPR011925">
    <property type="entry name" value="LolCE_TM"/>
</dbReference>
<sequence length="403" mass="43968">MQLPIPLYIGLRYSQSRKGHAFLSFITLFSVTGIFLGVMALTLVSSVMNGFEADLKRRILGVLPHLVVSTENVAAGETSQDWPAVLQQQDPTILQVSPFLQTEALIQSSKQLSGTLLQGVDVNQLPQFLQSSLQIGDWQEFGAARYQVMLGSALADKLRVEVGQKVRLLLPSGGSYTPMGWMPRQRVFTVAGIFQSGSEVDKVVAVLRLEDLQRLSPAPQQSWRVSLAEPFDSPRLTPLLESVAGVTKVVDWRQTHGKLFSAVAMEKAMMWLMLMLIVAVAAFNIVSALVMMVTEKQREVAILKTQGMTNRQLFLVFAVQGMSHGVVGAVSGGIVGLILCYQLNALLAMLGLQLLPGIELPVEVRPLQVLSIVLAALALTAAAVVYPAWRAVQIEPAEILRDE</sequence>
<dbReference type="InterPro" id="IPR003838">
    <property type="entry name" value="ABC3_permease_C"/>
</dbReference>
<name>A0A437R2X0_9GAMM</name>
<keyword evidence="5 8" id="KW-0812">Transmembrane</keyword>
<organism evidence="11 12">
    <name type="scientific">Rheinheimera riviphila</name>
    <dbReference type="NCBI Taxonomy" id="1834037"/>
    <lineage>
        <taxon>Bacteria</taxon>
        <taxon>Pseudomonadati</taxon>
        <taxon>Pseudomonadota</taxon>
        <taxon>Gammaproteobacteria</taxon>
        <taxon>Chromatiales</taxon>
        <taxon>Chromatiaceae</taxon>
        <taxon>Rheinheimera</taxon>
    </lineage>
</organism>
<dbReference type="GO" id="GO:0098797">
    <property type="term" value="C:plasma membrane protein complex"/>
    <property type="evidence" value="ECO:0007669"/>
    <property type="project" value="TreeGrafter"/>
</dbReference>
<keyword evidence="4" id="KW-1003">Cell membrane</keyword>
<protein>
    <submittedName>
        <fullName evidence="11">Lipoprotein-releasing ABC transporter permease subunit</fullName>
    </submittedName>
</protein>
<dbReference type="PANTHER" id="PTHR30489:SF8">
    <property type="entry name" value="LIPOPROTEIN-RELEASING SYSTEM TRANSMEMBRANE PROTEIN LOLC"/>
    <property type="match status" value="1"/>
</dbReference>
<keyword evidence="7 8" id="KW-0472">Membrane</keyword>
<evidence type="ECO:0000256" key="4">
    <source>
        <dbReference type="ARBA" id="ARBA00022475"/>
    </source>
</evidence>
<evidence type="ECO:0000256" key="3">
    <source>
        <dbReference type="ARBA" id="ARBA00022448"/>
    </source>
</evidence>
<dbReference type="InterPro" id="IPR025857">
    <property type="entry name" value="MacB_PCD"/>
</dbReference>
<keyword evidence="3" id="KW-0813">Transport</keyword>
<evidence type="ECO:0000256" key="1">
    <source>
        <dbReference type="ARBA" id="ARBA00004651"/>
    </source>
</evidence>
<dbReference type="OrthoDB" id="9808461at2"/>
<proteinExistence type="inferred from homology"/>
<dbReference type="AlphaFoldDB" id="A0A437R2X0"/>
<evidence type="ECO:0000313" key="12">
    <source>
        <dbReference type="Proteomes" id="UP000283077"/>
    </source>
</evidence>
<evidence type="ECO:0000259" key="10">
    <source>
        <dbReference type="Pfam" id="PF12704"/>
    </source>
</evidence>
<dbReference type="NCBIfam" id="TIGR02212">
    <property type="entry name" value="lolCE"/>
    <property type="match status" value="1"/>
</dbReference>
<dbReference type="GO" id="GO:0044874">
    <property type="term" value="P:lipoprotein localization to outer membrane"/>
    <property type="evidence" value="ECO:0007669"/>
    <property type="project" value="TreeGrafter"/>
</dbReference>
<reference evidence="11 12" key="1">
    <citation type="submission" date="2019-01" db="EMBL/GenBank/DDBJ databases">
        <authorList>
            <person name="Chen W.-M."/>
        </authorList>
    </citation>
    <scope>NUCLEOTIDE SEQUENCE [LARGE SCALE GENOMIC DNA]</scope>
    <source>
        <strain evidence="11 12">KYPC3</strain>
    </source>
</reference>
<keyword evidence="6 8" id="KW-1133">Transmembrane helix</keyword>
<dbReference type="PANTHER" id="PTHR30489">
    <property type="entry name" value="LIPOPROTEIN-RELEASING SYSTEM TRANSMEMBRANE PROTEIN LOLE"/>
    <property type="match status" value="1"/>
</dbReference>
<dbReference type="Pfam" id="PF12704">
    <property type="entry name" value="MacB_PCD"/>
    <property type="match status" value="1"/>
</dbReference>
<dbReference type="InterPro" id="IPR051447">
    <property type="entry name" value="Lipoprotein-release_system"/>
</dbReference>
<evidence type="ECO:0000259" key="9">
    <source>
        <dbReference type="Pfam" id="PF02687"/>
    </source>
</evidence>
<dbReference type="Pfam" id="PF02687">
    <property type="entry name" value="FtsX"/>
    <property type="match status" value="1"/>
</dbReference>
<feature type="domain" description="ABC3 transporter permease C-terminal" evidence="9">
    <location>
        <begin position="272"/>
        <end position="396"/>
    </location>
</feature>
<dbReference type="EMBL" id="SACS01000002">
    <property type="protein sequence ID" value="RVU41108.1"/>
    <property type="molecule type" value="Genomic_DNA"/>
</dbReference>
<feature type="transmembrane region" description="Helical" evidence="8">
    <location>
        <begin position="21"/>
        <end position="48"/>
    </location>
</feature>
<gene>
    <name evidence="11" type="ORF">EOE67_02560</name>
</gene>
<comment type="similarity">
    <text evidence="2">Belongs to the ABC-4 integral membrane protein family. LolC/E subfamily.</text>
</comment>
<evidence type="ECO:0000313" key="11">
    <source>
        <dbReference type="EMBL" id="RVU41108.1"/>
    </source>
</evidence>
<comment type="caution">
    <text evidence="11">The sequence shown here is derived from an EMBL/GenBank/DDBJ whole genome shotgun (WGS) entry which is preliminary data.</text>
</comment>
<keyword evidence="11" id="KW-0449">Lipoprotein</keyword>
<dbReference type="GO" id="GO:0042953">
    <property type="term" value="P:lipoprotein transport"/>
    <property type="evidence" value="ECO:0007669"/>
    <property type="project" value="InterPro"/>
</dbReference>
<keyword evidence="12" id="KW-1185">Reference proteome</keyword>
<feature type="transmembrane region" description="Helical" evidence="8">
    <location>
        <begin position="369"/>
        <end position="389"/>
    </location>
</feature>
<feature type="transmembrane region" description="Helical" evidence="8">
    <location>
        <begin position="268"/>
        <end position="293"/>
    </location>
</feature>
<evidence type="ECO:0000256" key="8">
    <source>
        <dbReference type="SAM" id="Phobius"/>
    </source>
</evidence>
<dbReference type="Proteomes" id="UP000283077">
    <property type="component" value="Unassembled WGS sequence"/>
</dbReference>
<accession>A0A437R2X0</accession>
<evidence type="ECO:0000256" key="5">
    <source>
        <dbReference type="ARBA" id="ARBA00022692"/>
    </source>
</evidence>
<evidence type="ECO:0000256" key="2">
    <source>
        <dbReference type="ARBA" id="ARBA00005236"/>
    </source>
</evidence>
<evidence type="ECO:0000256" key="6">
    <source>
        <dbReference type="ARBA" id="ARBA00022989"/>
    </source>
</evidence>
<dbReference type="RefSeq" id="WP_127697497.1">
    <property type="nucleotide sequence ID" value="NZ_SACS01000002.1"/>
</dbReference>
<evidence type="ECO:0000256" key="7">
    <source>
        <dbReference type="ARBA" id="ARBA00023136"/>
    </source>
</evidence>
<comment type="subcellular location">
    <subcellularLocation>
        <location evidence="1">Cell membrane</location>
        <topology evidence="1">Multi-pass membrane protein</topology>
    </subcellularLocation>
</comment>
<feature type="domain" description="MacB-like periplasmic core" evidence="10">
    <location>
        <begin position="27"/>
        <end position="231"/>
    </location>
</feature>